<feature type="signal peptide" evidence="6">
    <location>
        <begin position="1"/>
        <end position="15"/>
    </location>
</feature>
<dbReference type="PANTHER" id="PTHR10278:SF0">
    <property type="entry name" value="CORTICOTROPIN-RELEASING FACTOR-BINDING PROTEIN"/>
    <property type="match status" value="1"/>
</dbReference>
<dbReference type="Proteomes" id="UP001562425">
    <property type="component" value="Unassembled WGS sequence"/>
</dbReference>
<dbReference type="InterPro" id="IPR056177">
    <property type="entry name" value="CRF-BP_N"/>
</dbReference>
<evidence type="ECO:0000313" key="10">
    <source>
        <dbReference type="Proteomes" id="UP001562425"/>
    </source>
</evidence>
<evidence type="ECO:0000256" key="2">
    <source>
        <dbReference type="ARBA" id="ARBA00022525"/>
    </source>
</evidence>
<proteinExistence type="predicted"/>
<evidence type="ECO:0000259" key="8">
    <source>
        <dbReference type="Pfam" id="PF23541"/>
    </source>
</evidence>
<keyword evidence="5" id="KW-0325">Glycoprotein</keyword>
<dbReference type="PANTHER" id="PTHR10278">
    <property type="entry name" value="CORTICOTROPIN-RELEASING FACTOR-BINDING PROTEIN"/>
    <property type="match status" value="1"/>
</dbReference>
<keyword evidence="4" id="KW-1015">Disulfide bond</keyword>
<organism evidence="9 10">
    <name type="scientific">Culex pipiens pipiens</name>
    <name type="common">Northern house mosquito</name>
    <dbReference type="NCBI Taxonomy" id="38569"/>
    <lineage>
        <taxon>Eukaryota</taxon>
        <taxon>Metazoa</taxon>
        <taxon>Ecdysozoa</taxon>
        <taxon>Arthropoda</taxon>
        <taxon>Hexapoda</taxon>
        <taxon>Insecta</taxon>
        <taxon>Pterygota</taxon>
        <taxon>Neoptera</taxon>
        <taxon>Endopterygota</taxon>
        <taxon>Diptera</taxon>
        <taxon>Nematocera</taxon>
        <taxon>Culicoidea</taxon>
        <taxon>Culicidae</taxon>
        <taxon>Culicinae</taxon>
        <taxon>Culicini</taxon>
        <taxon>Culex</taxon>
        <taxon>Culex</taxon>
    </lineage>
</organism>
<keyword evidence="2" id="KW-0964">Secreted</keyword>
<evidence type="ECO:0008006" key="11">
    <source>
        <dbReference type="Google" id="ProtNLM"/>
    </source>
</evidence>
<comment type="subcellular location">
    <subcellularLocation>
        <location evidence="1">Secreted</location>
    </subcellularLocation>
</comment>
<evidence type="ECO:0000256" key="1">
    <source>
        <dbReference type="ARBA" id="ARBA00004613"/>
    </source>
</evidence>
<keyword evidence="10" id="KW-1185">Reference proteome</keyword>
<dbReference type="AlphaFoldDB" id="A0ABD1CR21"/>
<dbReference type="InterPro" id="IPR056178">
    <property type="entry name" value="CRF-BP_C"/>
</dbReference>
<evidence type="ECO:0000256" key="3">
    <source>
        <dbReference type="ARBA" id="ARBA00022729"/>
    </source>
</evidence>
<evidence type="ECO:0000313" key="9">
    <source>
        <dbReference type="EMBL" id="KAL1378826.1"/>
    </source>
</evidence>
<name>A0ABD1CR21_CULPP</name>
<dbReference type="Pfam" id="PF23541">
    <property type="entry name" value="CRF-BP_C"/>
    <property type="match status" value="1"/>
</dbReference>
<accession>A0ABD1CR21</accession>
<protein>
    <recommendedName>
        <fullName evidence="11">Corticotropin-releasing factor-binding protein</fullName>
    </recommendedName>
</protein>
<feature type="domain" description="Corticotropin-releasing factor binding protein C-terminal" evidence="8">
    <location>
        <begin position="243"/>
        <end position="356"/>
    </location>
</feature>
<dbReference type="Pfam" id="PF05428">
    <property type="entry name" value="CRF-BP_N"/>
    <property type="match status" value="1"/>
</dbReference>
<dbReference type="GO" id="GO:0005576">
    <property type="term" value="C:extracellular region"/>
    <property type="evidence" value="ECO:0007669"/>
    <property type="project" value="UniProtKB-SubCell"/>
</dbReference>
<evidence type="ECO:0000256" key="6">
    <source>
        <dbReference type="SAM" id="SignalP"/>
    </source>
</evidence>
<reference evidence="9 10" key="1">
    <citation type="submission" date="2024-05" db="EMBL/GenBank/DDBJ databases">
        <title>Culex pipiens pipiens assembly and annotation.</title>
        <authorList>
            <person name="Alout H."/>
            <person name="Durand T."/>
        </authorList>
    </citation>
    <scope>NUCLEOTIDE SEQUENCE [LARGE SCALE GENOMIC DNA]</scope>
    <source>
        <strain evidence="9">HA-2024</strain>
        <tissue evidence="9">Whole body</tissue>
    </source>
</reference>
<feature type="domain" description="Corticotropin-releasing factor binding protein N-terminal" evidence="7">
    <location>
        <begin position="126"/>
        <end position="226"/>
    </location>
</feature>
<comment type="caution">
    <text evidence="9">The sequence shown here is derived from an EMBL/GenBank/DDBJ whole genome shotgun (WGS) entry which is preliminary data.</text>
</comment>
<evidence type="ECO:0000256" key="4">
    <source>
        <dbReference type="ARBA" id="ARBA00023157"/>
    </source>
</evidence>
<evidence type="ECO:0000259" key="7">
    <source>
        <dbReference type="Pfam" id="PF05428"/>
    </source>
</evidence>
<dbReference type="InterPro" id="IPR008435">
    <property type="entry name" value="CRF-bd"/>
</dbReference>
<feature type="chain" id="PRO_5044791014" description="Corticotropin-releasing factor-binding protein" evidence="6">
    <location>
        <begin position="16"/>
        <end position="371"/>
    </location>
</feature>
<keyword evidence="3 6" id="KW-0732">Signal</keyword>
<dbReference type="EMBL" id="JBEHCU010010069">
    <property type="protein sequence ID" value="KAL1378826.1"/>
    <property type="molecule type" value="Genomic_DNA"/>
</dbReference>
<gene>
    <name evidence="9" type="ORF">pipiens_015324</name>
</gene>
<sequence>MSLVLVFCTTSAASAAAVADVATGVAFGTAFGTAIGATIGRVFGPAGGVPVGTVVEPLGSSVLAWHAVRNPFEFVKPPEKIHPVTDCMQVTSEDGEFVFRKVAPVVSAPKHGRLIDILGSAPSMEVCGLFFVTDPDKIVEVSVKHLDVNCDTGGLMSFVDGWELNGMYFPTEQDHPKGMEQRVEEFCNDPKLWPYSPVRKAFRSSQNAALVQYRIPISGSFVVSVRYLRNPDPCNVMAEGVAPYYTLRNHGKHRNCTLTAVFPAVISLVGIDVGGRKDGVNYDCDRPDSTDRLDIGGSPGLDSSDMDKSAAVCGKSLDAGPEQAIFCEASSVRLVSSGRHANQAMVSVRMADENDIPLATVLCDMRRKKKK</sequence>
<evidence type="ECO:0000256" key="5">
    <source>
        <dbReference type="ARBA" id="ARBA00023180"/>
    </source>
</evidence>